<gene>
    <name evidence="3" type="ORF">C8N42_13310</name>
</gene>
<evidence type="ECO:0000313" key="4">
    <source>
        <dbReference type="Proteomes" id="UP000244077"/>
    </source>
</evidence>
<proteinExistence type="predicted"/>
<keyword evidence="2" id="KW-0732">Signal</keyword>
<dbReference type="RefSeq" id="WP_107818135.1">
    <property type="nucleotide sequence ID" value="NZ_QAOH01000033.1"/>
</dbReference>
<keyword evidence="1" id="KW-0472">Membrane</keyword>
<feature type="signal peptide" evidence="2">
    <location>
        <begin position="1"/>
        <end position="21"/>
    </location>
</feature>
<feature type="transmembrane region" description="Helical" evidence="1">
    <location>
        <begin position="47"/>
        <end position="66"/>
    </location>
</feature>
<dbReference type="EMBL" id="QAOH01000033">
    <property type="protein sequence ID" value="PTQ66235.1"/>
    <property type="molecule type" value="Genomic_DNA"/>
</dbReference>
<organism evidence="3 4">
    <name type="scientific">Celeribacter persicus</name>
    <dbReference type="NCBI Taxonomy" id="1651082"/>
    <lineage>
        <taxon>Bacteria</taxon>
        <taxon>Pseudomonadati</taxon>
        <taxon>Pseudomonadota</taxon>
        <taxon>Alphaproteobacteria</taxon>
        <taxon>Rhodobacterales</taxon>
        <taxon>Roseobacteraceae</taxon>
        <taxon>Celeribacter</taxon>
    </lineage>
</organism>
<protein>
    <recommendedName>
        <fullName evidence="5">Ferrochelatase</fullName>
    </recommendedName>
</protein>
<sequence length="81" mass="8124">MTKYALLMTSALVISSSAALAQDATATARVEATDEVQLPPVSDVENFLPFIAPAIGAVAIVAAGFGSSDSTTSTTSTTSTN</sequence>
<evidence type="ECO:0000256" key="1">
    <source>
        <dbReference type="SAM" id="Phobius"/>
    </source>
</evidence>
<evidence type="ECO:0008006" key="5">
    <source>
        <dbReference type="Google" id="ProtNLM"/>
    </source>
</evidence>
<reference evidence="3 4" key="1">
    <citation type="submission" date="2018-04" db="EMBL/GenBank/DDBJ databases">
        <title>Genomic Encyclopedia of Archaeal and Bacterial Type Strains, Phase II (KMG-II): from individual species to whole genera.</title>
        <authorList>
            <person name="Goeker M."/>
        </authorList>
    </citation>
    <scope>NUCLEOTIDE SEQUENCE [LARGE SCALE GENOMIC DNA]</scope>
    <source>
        <strain evidence="3 4">DSM 100434</strain>
    </source>
</reference>
<comment type="caution">
    <text evidence="3">The sequence shown here is derived from an EMBL/GenBank/DDBJ whole genome shotgun (WGS) entry which is preliminary data.</text>
</comment>
<feature type="chain" id="PRO_5015574743" description="Ferrochelatase" evidence="2">
    <location>
        <begin position="22"/>
        <end position="81"/>
    </location>
</feature>
<dbReference type="AlphaFoldDB" id="A0A2T5H3S8"/>
<evidence type="ECO:0000256" key="2">
    <source>
        <dbReference type="SAM" id="SignalP"/>
    </source>
</evidence>
<keyword evidence="1" id="KW-1133">Transmembrane helix</keyword>
<keyword evidence="4" id="KW-1185">Reference proteome</keyword>
<name>A0A2T5H3S8_9RHOB</name>
<evidence type="ECO:0000313" key="3">
    <source>
        <dbReference type="EMBL" id="PTQ66235.1"/>
    </source>
</evidence>
<accession>A0A2T5H3S8</accession>
<dbReference type="Proteomes" id="UP000244077">
    <property type="component" value="Unassembled WGS sequence"/>
</dbReference>
<keyword evidence="1" id="KW-0812">Transmembrane</keyword>